<gene>
    <name evidence="1" type="ORF">RPERSI_LOCUS21896</name>
</gene>
<comment type="caution">
    <text evidence="1">The sequence shown here is derived from an EMBL/GenBank/DDBJ whole genome shotgun (WGS) entry which is preliminary data.</text>
</comment>
<feature type="non-terminal residue" evidence="1">
    <location>
        <position position="276"/>
    </location>
</feature>
<reference evidence="1" key="1">
    <citation type="submission" date="2021-06" db="EMBL/GenBank/DDBJ databases">
        <authorList>
            <person name="Kallberg Y."/>
            <person name="Tangrot J."/>
            <person name="Rosling A."/>
        </authorList>
    </citation>
    <scope>NUCLEOTIDE SEQUENCE</scope>
    <source>
        <strain evidence="1">MA461A</strain>
    </source>
</reference>
<evidence type="ECO:0000313" key="1">
    <source>
        <dbReference type="EMBL" id="CAG8805267.1"/>
    </source>
</evidence>
<dbReference type="EMBL" id="CAJVQC010065210">
    <property type="protein sequence ID" value="CAG8805267.1"/>
    <property type="molecule type" value="Genomic_DNA"/>
</dbReference>
<accession>A0ACA9RQ04</accession>
<protein>
    <submittedName>
        <fullName evidence="1">16687_t:CDS:1</fullName>
    </submittedName>
</protein>
<name>A0ACA9RQ04_9GLOM</name>
<evidence type="ECO:0000313" key="2">
    <source>
        <dbReference type="Proteomes" id="UP000789920"/>
    </source>
</evidence>
<organism evidence="1 2">
    <name type="scientific">Racocetra persica</name>
    <dbReference type="NCBI Taxonomy" id="160502"/>
    <lineage>
        <taxon>Eukaryota</taxon>
        <taxon>Fungi</taxon>
        <taxon>Fungi incertae sedis</taxon>
        <taxon>Mucoromycota</taxon>
        <taxon>Glomeromycotina</taxon>
        <taxon>Glomeromycetes</taxon>
        <taxon>Diversisporales</taxon>
        <taxon>Gigasporaceae</taxon>
        <taxon>Racocetra</taxon>
    </lineage>
</organism>
<proteinExistence type="predicted"/>
<feature type="non-terminal residue" evidence="1">
    <location>
        <position position="1"/>
    </location>
</feature>
<keyword evidence="2" id="KW-1185">Reference proteome</keyword>
<sequence>PTPQDLEDSDDESLSDLEPEVVLNTQSASEHREIDYEAIRNKIDNYRENIEPNKRLYNPLWYYIIDHSGQHTPTNNLLSEFREIIPKDVSFIVEETSEELSKLFNNLVNTQDLNSVLVKNEKEDNIKDVWKQIHKNLGRPKRKLSEAMHKYRNILPYFDNIFDDDEWQLECGENSLVSSSERRNLNRDPQSQARIGQKCDITITSNKLGWSPELLIGEVSGGILPQCSAHKAWEDKIKLGIGLRDILVRLENELPGINQAVYGVQVVGYKLKVYAM</sequence>
<dbReference type="Proteomes" id="UP000789920">
    <property type="component" value="Unassembled WGS sequence"/>
</dbReference>